<proteinExistence type="predicted"/>
<sequence>METIANVEPVVVCARVMQIFFGSFIYIYLIAKLVGPDNKLAWFRKRKKYTFFNRRGIFGEDINFGYPVCWQGVLVFLAIYGVVFGFGYWYIFVHAY</sequence>
<organism evidence="1 2">
    <name type="scientific">Phascolarctobacterium succinatutens</name>
    <dbReference type="NCBI Taxonomy" id="626940"/>
    <lineage>
        <taxon>Bacteria</taxon>
        <taxon>Bacillati</taxon>
        <taxon>Bacillota</taxon>
        <taxon>Negativicutes</taxon>
        <taxon>Acidaminococcales</taxon>
        <taxon>Acidaminococcaceae</taxon>
        <taxon>Phascolarctobacterium</taxon>
    </lineage>
</organism>
<gene>
    <name evidence="1" type="ORF">BHW43_02115</name>
</gene>
<protein>
    <submittedName>
        <fullName evidence="1">Uncharacterized protein</fullName>
    </submittedName>
</protein>
<evidence type="ECO:0000313" key="1">
    <source>
        <dbReference type="EMBL" id="OLA39143.1"/>
    </source>
</evidence>
<dbReference type="Proteomes" id="UP000186777">
    <property type="component" value="Unassembled WGS sequence"/>
</dbReference>
<name>A0A1Q6R9V4_9FIRM</name>
<dbReference type="AlphaFoldDB" id="A0A1Q6R9V4"/>
<dbReference type="RefSeq" id="WP_021720493.1">
    <property type="nucleotide sequence ID" value="NZ_CAJLOJ010000024.1"/>
</dbReference>
<accession>A0A1Q6R9V4</accession>
<dbReference type="STRING" id="626940.BHW43_02115"/>
<comment type="caution">
    <text evidence="1">The sequence shown here is derived from an EMBL/GenBank/DDBJ whole genome shotgun (WGS) entry which is preliminary data.</text>
</comment>
<reference evidence="1 2" key="1">
    <citation type="journal article" date="2016" name="Nat. Biotechnol.">
        <title>Measurement of bacterial replication rates in microbial communities.</title>
        <authorList>
            <person name="Brown C.T."/>
            <person name="Olm M.R."/>
            <person name="Thomas B.C."/>
            <person name="Banfield J.F."/>
        </authorList>
    </citation>
    <scope>NUCLEOTIDE SEQUENCE [LARGE SCALE GENOMIC DNA]</scope>
    <source>
        <strain evidence="1">46_33</strain>
    </source>
</reference>
<evidence type="ECO:0000313" key="2">
    <source>
        <dbReference type="Proteomes" id="UP000186777"/>
    </source>
</evidence>
<dbReference type="EMBL" id="MNTG01000002">
    <property type="protein sequence ID" value="OLA39143.1"/>
    <property type="molecule type" value="Genomic_DNA"/>
</dbReference>